<name>A0ABP9FIQ8_9GAMM</name>
<gene>
    <name evidence="2" type="primary">yvcK</name>
    <name evidence="2" type="ORF">GCM10023333_41620</name>
</gene>
<accession>A0ABP9FIQ8</accession>
<reference evidence="3" key="1">
    <citation type="journal article" date="2019" name="Int. J. Syst. Evol. Microbiol.">
        <title>The Global Catalogue of Microorganisms (GCM) 10K type strain sequencing project: providing services to taxonomists for standard genome sequencing and annotation.</title>
        <authorList>
            <consortium name="The Broad Institute Genomics Platform"/>
            <consortium name="The Broad Institute Genome Sequencing Center for Infectious Disease"/>
            <person name="Wu L."/>
            <person name="Ma J."/>
        </authorList>
    </citation>
    <scope>NUCLEOTIDE SEQUENCE [LARGE SCALE GENOMIC DNA]</scope>
    <source>
        <strain evidence="3">JCM 18401</strain>
    </source>
</reference>
<dbReference type="Gene3D" id="3.40.50.10680">
    <property type="entry name" value="CofD-like domains"/>
    <property type="match status" value="1"/>
</dbReference>
<dbReference type="Pfam" id="PF01933">
    <property type="entry name" value="CofD"/>
    <property type="match status" value="1"/>
</dbReference>
<dbReference type="EMBL" id="BAABJZ010000106">
    <property type="protein sequence ID" value="GAA4903135.1"/>
    <property type="molecule type" value="Genomic_DNA"/>
</dbReference>
<organism evidence="2 3">
    <name type="scientific">Ferrimonas pelagia</name>
    <dbReference type="NCBI Taxonomy" id="1177826"/>
    <lineage>
        <taxon>Bacteria</taxon>
        <taxon>Pseudomonadati</taxon>
        <taxon>Pseudomonadota</taxon>
        <taxon>Gammaproteobacteria</taxon>
        <taxon>Alteromonadales</taxon>
        <taxon>Ferrimonadaceae</taxon>
        <taxon>Ferrimonas</taxon>
    </lineage>
</organism>
<keyword evidence="1" id="KW-0963">Cytoplasm</keyword>
<sequence>MTNRLGLIGCVGVNLTFLDGYWGKMDEISGNLVVFGGGHGLAKVLAALAPLEQRLTAVVATTDNGGSTGRLRDEFGGIAWGDLRHCLESLVPADSVGRLLLNHRFQGSGTLAGHSLGNLMLLGLNELCVEPEDAIAVLAGMLGVQSHLLPMSAQTTELAAEDHTGQIIVGETQIDALSSPPKRLFLMPEVDTSPALLDTIEQADWLVLGPGSVLTSIMPALLIPAIRHAVNNSSAKLILIDNLQPEAGTLQHWQPHEIHRWMAEQIGRQPDAILHHGCQSQQGHHYFWPLSNQPKAGHEPMALRMALTQIVTDLC</sequence>
<dbReference type="CDD" id="cd07187">
    <property type="entry name" value="YvcK_like"/>
    <property type="match status" value="1"/>
</dbReference>
<comment type="caution">
    <text evidence="2">The sequence shown here is derived from an EMBL/GenBank/DDBJ whole genome shotgun (WGS) entry which is preliminary data.</text>
</comment>
<dbReference type="SUPFAM" id="SSF142338">
    <property type="entry name" value="CofD-like"/>
    <property type="match status" value="1"/>
</dbReference>
<dbReference type="InterPro" id="IPR038136">
    <property type="entry name" value="CofD-like_dom_sf"/>
</dbReference>
<evidence type="ECO:0000313" key="2">
    <source>
        <dbReference type="EMBL" id="GAA4903135.1"/>
    </source>
</evidence>
<evidence type="ECO:0000313" key="3">
    <source>
        <dbReference type="Proteomes" id="UP001499988"/>
    </source>
</evidence>
<dbReference type="NCBIfam" id="TIGR01826">
    <property type="entry name" value="CofD_related"/>
    <property type="match status" value="1"/>
</dbReference>
<dbReference type="InterPro" id="IPR002882">
    <property type="entry name" value="CofD"/>
</dbReference>
<dbReference type="PANTHER" id="PTHR30135">
    <property type="entry name" value="UNCHARACTERIZED PROTEIN YVCK-RELATED"/>
    <property type="match status" value="1"/>
</dbReference>
<dbReference type="Proteomes" id="UP001499988">
    <property type="component" value="Unassembled WGS sequence"/>
</dbReference>
<dbReference type="PANTHER" id="PTHR30135:SF3">
    <property type="entry name" value="GLUCONEOGENESIS FACTOR-RELATED"/>
    <property type="match status" value="1"/>
</dbReference>
<evidence type="ECO:0000256" key="1">
    <source>
        <dbReference type="ARBA" id="ARBA00022490"/>
    </source>
</evidence>
<protein>
    <submittedName>
        <fullName evidence="2">Uridine diphosphate-N-acetylglucosamine-binding protein YvcK</fullName>
    </submittedName>
</protein>
<dbReference type="InterPro" id="IPR010119">
    <property type="entry name" value="Gluconeogen_factor"/>
</dbReference>
<keyword evidence="3" id="KW-1185">Reference proteome</keyword>
<proteinExistence type="predicted"/>